<dbReference type="InterPro" id="IPR050404">
    <property type="entry name" value="Heme-degrading_MO"/>
</dbReference>
<name>A0A653IFS4_9BACL</name>
<dbReference type="GO" id="GO:0004392">
    <property type="term" value="F:heme oxygenase (decyclizing) activity"/>
    <property type="evidence" value="ECO:0007669"/>
    <property type="project" value="UniProtKB-EC"/>
</dbReference>
<evidence type="ECO:0000313" key="2">
    <source>
        <dbReference type="EMBL" id="VWX37732.1"/>
    </source>
</evidence>
<dbReference type="PANTHER" id="PTHR34474:SF1">
    <property type="entry name" value="HEME-DEGRADING MONOOXYGENASE HMOA"/>
    <property type="match status" value="1"/>
</dbReference>
<sequence>MFIQLKTIRVEHGYAETMIERFAGAGIIEQQPGFVDLSVLKKKRTRGDEEVVILIRWESEKDWKAWETSDVHLAGHRERRGQPAPSYILDSSQVYYEMLGQKTKSV</sequence>
<dbReference type="AlphaFoldDB" id="A0A653IFS4"/>
<organism evidence="2 3">
    <name type="scientific">Exiguobacterium oxidotolerans</name>
    <dbReference type="NCBI Taxonomy" id="223958"/>
    <lineage>
        <taxon>Bacteria</taxon>
        <taxon>Bacillati</taxon>
        <taxon>Bacillota</taxon>
        <taxon>Bacilli</taxon>
        <taxon>Bacillales</taxon>
        <taxon>Bacillales Family XII. Incertae Sedis</taxon>
        <taxon>Exiguobacterium</taxon>
    </lineage>
</organism>
<keyword evidence="2" id="KW-0503">Monooxygenase</keyword>
<dbReference type="SUPFAM" id="SSF54909">
    <property type="entry name" value="Dimeric alpha+beta barrel"/>
    <property type="match status" value="1"/>
</dbReference>
<gene>
    <name evidence="2" type="primary">hmoA</name>
    <name evidence="2" type="ORF">EXIGUO9Y_360013</name>
</gene>
<dbReference type="RefSeq" id="WP_159173693.1">
    <property type="nucleotide sequence ID" value="NZ_LR732312.1"/>
</dbReference>
<dbReference type="InterPro" id="IPR011008">
    <property type="entry name" value="Dimeric_a/b-barrel"/>
</dbReference>
<evidence type="ECO:0000313" key="3">
    <source>
        <dbReference type="Proteomes" id="UP000439752"/>
    </source>
</evidence>
<protein>
    <submittedName>
        <fullName evidence="2">Heme-degrading monooxygenase HmoA</fullName>
        <ecNumber evidence="2">1.14.14.18</ecNumber>
    </submittedName>
</protein>
<keyword evidence="3" id="KW-1185">Reference proteome</keyword>
<reference evidence="2 3" key="1">
    <citation type="submission" date="2019-10" db="EMBL/GenBank/DDBJ databases">
        <authorList>
            <person name="Karimi E."/>
        </authorList>
    </citation>
    <scope>NUCLEOTIDE SEQUENCE [LARGE SCALE GENOMIC DNA]</scope>
    <source>
        <strain evidence="2">Exiguobacterium sp. 9Y</strain>
    </source>
</reference>
<dbReference type="EMBL" id="CABWKQ010000030">
    <property type="protein sequence ID" value="VWX37732.1"/>
    <property type="molecule type" value="Genomic_DNA"/>
</dbReference>
<keyword evidence="2" id="KW-0560">Oxidoreductase</keyword>
<evidence type="ECO:0000259" key="1">
    <source>
        <dbReference type="PROSITE" id="PS51725"/>
    </source>
</evidence>
<dbReference type="PROSITE" id="PS51725">
    <property type="entry name" value="ABM"/>
    <property type="match status" value="1"/>
</dbReference>
<dbReference type="Pfam" id="PF03992">
    <property type="entry name" value="ABM"/>
    <property type="match status" value="1"/>
</dbReference>
<dbReference type="PANTHER" id="PTHR34474">
    <property type="entry name" value="SIGNAL TRANSDUCTION PROTEIN TRAP"/>
    <property type="match status" value="1"/>
</dbReference>
<accession>A0A653IFS4</accession>
<proteinExistence type="predicted"/>
<dbReference type="Proteomes" id="UP000439752">
    <property type="component" value="Unassembled WGS sequence"/>
</dbReference>
<dbReference type="InterPro" id="IPR007138">
    <property type="entry name" value="ABM_dom"/>
</dbReference>
<feature type="domain" description="ABM" evidence="1">
    <location>
        <begin position="2"/>
        <end position="94"/>
    </location>
</feature>
<dbReference type="Gene3D" id="3.30.70.100">
    <property type="match status" value="1"/>
</dbReference>
<dbReference type="EC" id="1.14.14.18" evidence="2"/>